<evidence type="ECO:0000256" key="3">
    <source>
        <dbReference type="ARBA" id="ARBA00006251"/>
    </source>
</evidence>
<accession>Q7NJT8</accession>
<comment type="similarity">
    <text evidence="3">Belongs to the phytoene/squalene synthase family.</text>
</comment>
<dbReference type="Pfam" id="PF00494">
    <property type="entry name" value="SQS_PSY"/>
    <property type="match status" value="1"/>
</dbReference>
<comment type="catalytic activity">
    <reaction evidence="1">
        <text>2 (2E,6E,10E)-geranylgeranyl diphosphate = 15-cis-phytoene + 2 diphosphate</text>
        <dbReference type="Rhea" id="RHEA:34475"/>
        <dbReference type="ChEBI" id="CHEBI:27787"/>
        <dbReference type="ChEBI" id="CHEBI:33019"/>
        <dbReference type="ChEBI" id="CHEBI:58756"/>
        <dbReference type="EC" id="2.5.1.32"/>
    </reaction>
</comment>
<dbReference type="EnsemblBacteria" id="BAC89685">
    <property type="protein sequence ID" value="BAC89685"/>
    <property type="gene ID" value="BAC89685"/>
</dbReference>
<dbReference type="PhylomeDB" id="Q7NJT8"/>
<dbReference type="InterPro" id="IPR002060">
    <property type="entry name" value="Squ/phyt_synthse"/>
</dbReference>
<evidence type="ECO:0000256" key="6">
    <source>
        <dbReference type="ARBA" id="ARBA00022746"/>
    </source>
</evidence>
<dbReference type="GO" id="GO:0051996">
    <property type="term" value="F:squalene synthase [NAD(P)H] activity"/>
    <property type="evidence" value="ECO:0007669"/>
    <property type="project" value="InterPro"/>
</dbReference>
<dbReference type="PROSITE" id="PS01045">
    <property type="entry name" value="SQUALEN_PHYTOEN_SYN_2"/>
    <property type="match status" value="1"/>
</dbReference>
<dbReference type="GO" id="GO:0016117">
    <property type="term" value="P:carotenoid biosynthetic process"/>
    <property type="evidence" value="ECO:0000318"/>
    <property type="project" value="GO_Central"/>
</dbReference>
<dbReference type="STRING" id="251221.gene:10759235"/>
<dbReference type="InterPro" id="IPR033904">
    <property type="entry name" value="Trans_IPPS_HH"/>
</dbReference>
<dbReference type="SFLD" id="SFLDG01018">
    <property type="entry name" value="Squalene/Phytoene_Synthase_Lik"/>
    <property type="match status" value="1"/>
</dbReference>
<dbReference type="KEGG" id="gvi:glr1744"/>
<dbReference type="InterPro" id="IPR044843">
    <property type="entry name" value="Trans_IPPS_bact-type"/>
</dbReference>
<reference evidence="7 8" key="1">
    <citation type="journal article" date="2003" name="DNA Res.">
        <title>Complete genome structure of Gloeobacter violaceus PCC 7421, a cyanobacterium that lacks thylakoids.</title>
        <authorList>
            <person name="Nakamura Y."/>
            <person name="Kaneko T."/>
            <person name="Sato S."/>
            <person name="Mimuro M."/>
            <person name="Miyashita H."/>
            <person name="Tsuchiya T."/>
            <person name="Sasamoto S."/>
            <person name="Watanabe A."/>
            <person name="Kawashima K."/>
            <person name="Kishida Y."/>
            <person name="Kiyokawa C."/>
            <person name="Kohara M."/>
            <person name="Matsumoto M."/>
            <person name="Matsuno A."/>
            <person name="Nakazaki N."/>
            <person name="Shimpo S."/>
            <person name="Takeuchi C."/>
            <person name="Yamada M."/>
            <person name="Tabata S."/>
        </authorList>
    </citation>
    <scope>NUCLEOTIDE SEQUENCE [LARGE SCALE GENOMIC DNA]</scope>
    <source>
        <strain evidence="8">ATCC 29082 / PCC 7421</strain>
    </source>
</reference>
<evidence type="ECO:0000256" key="4">
    <source>
        <dbReference type="ARBA" id="ARBA00012396"/>
    </source>
</evidence>
<dbReference type="SFLD" id="SFLDG01212">
    <property type="entry name" value="Phytoene_synthase_like"/>
    <property type="match status" value="1"/>
</dbReference>
<keyword evidence="6" id="KW-0125">Carotenoid biosynthesis</keyword>
<reference evidence="7 8" key="2">
    <citation type="journal article" date="2003" name="DNA Res.">
        <title>Complete genome structure of Gloeobacter violaceus PCC 7421, a cyanobacterium that lacks thylakoids (supplement).</title>
        <authorList>
            <person name="Nakamura Y."/>
            <person name="Kaneko T."/>
            <person name="Sato S."/>
            <person name="Mimuro M."/>
            <person name="Miyashita H."/>
            <person name="Tsuchiya T."/>
            <person name="Sasamoto S."/>
            <person name="Watanabe A."/>
            <person name="Kawashima K."/>
            <person name="Kishida Y."/>
            <person name="Kiyokawa C."/>
            <person name="Kohara M."/>
            <person name="Matsumoto M."/>
            <person name="Matsuno A."/>
            <person name="Nakazaki N."/>
            <person name="Shimpo S."/>
            <person name="Takeuchi C."/>
            <person name="Yamada M."/>
            <person name="Tabata S."/>
        </authorList>
    </citation>
    <scope>NUCLEOTIDE SEQUENCE [LARGE SCALE GENOMIC DNA]</scope>
    <source>
        <strain evidence="8">ATCC 29082 / PCC 7421</strain>
    </source>
</reference>
<dbReference type="PROSITE" id="PS01044">
    <property type="entry name" value="SQUALEN_PHYTOEN_SYN_1"/>
    <property type="match status" value="1"/>
</dbReference>
<dbReference type="CDD" id="cd00683">
    <property type="entry name" value="Trans_IPPS_HH"/>
    <property type="match status" value="1"/>
</dbReference>
<dbReference type="HOGENOM" id="CLU_037269_1_3_3"/>
<dbReference type="SFLD" id="SFLDS00005">
    <property type="entry name" value="Isoprenoid_Synthase_Type_I"/>
    <property type="match status" value="1"/>
</dbReference>
<dbReference type="AlphaFoldDB" id="Q7NJT8"/>
<dbReference type="FunCoup" id="Q7NJT8">
    <property type="interactions" value="42"/>
</dbReference>
<dbReference type="InterPro" id="IPR008949">
    <property type="entry name" value="Isoprenoid_synthase_dom_sf"/>
</dbReference>
<dbReference type="SUPFAM" id="SSF48576">
    <property type="entry name" value="Terpenoid synthases"/>
    <property type="match status" value="1"/>
</dbReference>
<comment type="pathway">
    <text evidence="2">Carotenoid biosynthesis.</text>
</comment>
<name>Q7NJT8_GLOVI</name>
<dbReference type="EMBL" id="BA000045">
    <property type="protein sequence ID" value="BAC89685.1"/>
    <property type="molecule type" value="Genomic_DNA"/>
</dbReference>
<dbReference type="OrthoDB" id="9787280at2"/>
<dbReference type="PATRIC" id="fig|251221.4.peg.1773"/>
<dbReference type="Gene3D" id="1.10.600.10">
    <property type="entry name" value="Farnesyl Diphosphate Synthase"/>
    <property type="match status" value="1"/>
</dbReference>
<dbReference type="GO" id="GO:0046905">
    <property type="term" value="F:15-cis-phytoene synthase activity"/>
    <property type="evidence" value="ECO:0000318"/>
    <property type="project" value="GO_Central"/>
</dbReference>
<dbReference type="EC" id="2.5.1.32" evidence="4"/>
<keyword evidence="8" id="KW-1185">Reference proteome</keyword>
<organism evidence="7 8">
    <name type="scientific">Gloeobacter violaceus (strain ATCC 29082 / PCC 7421)</name>
    <dbReference type="NCBI Taxonomy" id="251221"/>
    <lineage>
        <taxon>Bacteria</taxon>
        <taxon>Bacillati</taxon>
        <taxon>Cyanobacteriota</taxon>
        <taxon>Cyanophyceae</taxon>
        <taxon>Gloeobacterales</taxon>
        <taxon>Gloeobacteraceae</taxon>
        <taxon>Gloeobacter</taxon>
    </lineage>
</organism>
<evidence type="ECO:0000313" key="7">
    <source>
        <dbReference type="EMBL" id="BAC89685.1"/>
    </source>
</evidence>
<protein>
    <recommendedName>
        <fullName evidence="4">15-cis-phytoene synthase</fullName>
        <ecNumber evidence="4">2.5.1.32</ecNumber>
    </recommendedName>
</protein>
<dbReference type="eggNOG" id="COG1562">
    <property type="taxonomic scope" value="Bacteria"/>
</dbReference>
<proteinExistence type="inferred from homology"/>
<dbReference type="FunFam" id="1.10.600.10:FF:000004">
    <property type="entry name" value="Phytoene synthase chloroplastic"/>
    <property type="match status" value="1"/>
</dbReference>
<sequence length="317" mass="36823">MWSVWKVCSSPVSYVLVHSPDLSPTALPRSMLARDKSLESYEACRQLTAEYSKTFYFASLLFPMEKRRAIWAIYAWCRRTDELVDSLDFKADPRMLDRWQERLDKIFGGGGEDVYDLALADAVRNFPLEIRPFLDMIEGMRMDLTQARYENWEELHTYCYRVAGTVGLMSCAVMGLVDDCPEARRRAVALGVAKQMTNILRDVGEDARRGRIYLPLEDLRKFGYSEEDLFAYVVDERWAALMEFEIARAEAIYLEAEKGIPYLIPDARWPVWASLILYRRILTKVRSNGYQNFLQRAYVPRAEKFLLLPVAWAKAQT</sequence>
<dbReference type="InParanoid" id="Q7NJT8"/>
<gene>
    <name evidence="7" type="primary">pys</name>
</gene>
<dbReference type="RefSeq" id="WP_011141742.1">
    <property type="nucleotide sequence ID" value="NC_005125.1"/>
</dbReference>
<evidence type="ECO:0000256" key="1">
    <source>
        <dbReference type="ARBA" id="ARBA00001805"/>
    </source>
</evidence>
<dbReference type="GO" id="GO:0004311">
    <property type="term" value="F:geranylgeranyl diphosphate synthase activity"/>
    <property type="evidence" value="ECO:0007669"/>
    <property type="project" value="InterPro"/>
</dbReference>
<evidence type="ECO:0000256" key="2">
    <source>
        <dbReference type="ARBA" id="ARBA00004829"/>
    </source>
</evidence>
<evidence type="ECO:0000313" key="8">
    <source>
        <dbReference type="Proteomes" id="UP000000557"/>
    </source>
</evidence>
<evidence type="ECO:0000256" key="5">
    <source>
        <dbReference type="ARBA" id="ARBA00022679"/>
    </source>
</evidence>
<keyword evidence="5" id="KW-0808">Transferase</keyword>
<dbReference type="Proteomes" id="UP000000557">
    <property type="component" value="Chromosome"/>
</dbReference>
<dbReference type="InterPro" id="IPR019845">
    <property type="entry name" value="Squalene/phytoene_synthase_CS"/>
</dbReference>
<dbReference type="PANTHER" id="PTHR31480">
    <property type="entry name" value="BIFUNCTIONAL LYCOPENE CYCLASE/PHYTOENE SYNTHASE"/>
    <property type="match status" value="1"/>
</dbReference>